<feature type="compositionally biased region" description="Basic and acidic residues" evidence="1">
    <location>
        <begin position="109"/>
        <end position="120"/>
    </location>
</feature>
<protein>
    <submittedName>
        <fullName evidence="2">Uncharacterized protein</fullName>
    </submittedName>
</protein>
<feature type="region of interest" description="Disordered" evidence="1">
    <location>
        <begin position="105"/>
        <end position="132"/>
    </location>
</feature>
<comment type="caution">
    <text evidence="2">The sequence shown here is derived from an EMBL/GenBank/DDBJ whole genome shotgun (WGS) entry which is preliminary data.</text>
</comment>
<keyword evidence="3" id="KW-1185">Reference proteome</keyword>
<accession>A0AAV4VY45</accession>
<evidence type="ECO:0000313" key="3">
    <source>
        <dbReference type="Proteomes" id="UP001054945"/>
    </source>
</evidence>
<dbReference type="AlphaFoldDB" id="A0AAV4VY45"/>
<dbReference type="Proteomes" id="UP001054945">
    <property type="component" value="Unassembled WGS sequence"/>
</dbReference>
<evidence type="ECO:0000313" key="2">
    <source>
        <dbReference type="EMBL" id="GIY74780.1"/>
    </source>
</evidence>
<gene>
    <name evidence="2" type="ORF">CEXT_300241</name>
</gene>
<feature type="compositionally biased region" description="Polar residues" evidence="1">
    <location>
        <begin position="121"/>
        <end position="132"/>
    </location>
</feature>
<dbReference type="EMBL" id="BPLR01015259">
    <property type="protein sequence ID" value="GIY74780.1"/>
    <property type="molecule type" value="Genomic_DNA"/>
</dbReference>
<evidence type="ECO:0000256" key="1">
    <source>
        <dbReference type="SAM" id="MobiDB-lite"/>
    </source>
</evidence>
<sequence length="132" mass="15496">MIGTEFLSKFRSRHVTNFFSSKSEAQGNFGHHSLHPLPFLPPAPEKEGPFPFCIHWWEIMNNIRKPLHTSQAADFGNEITSRYDCRPGFKTSLYMRATLLAVKKKKRRKDEWQREEEDNKQSSTTFHLLQSE</sequence>
<reference evidence="2 3" key="1">
    <citation type="submission" date="2021-06" db="EMBL/GenBank/DDBJ databases">
        <title>Caerostris extrusa draft genome.</title>
        <authorList>
            <person name="Kono N."/>
            <person name="Arakawa K."/>
        </authorList>
    </citation>
    <scope>NUCLEOTIDE SEQUENCE [LARGE SCALE GENOMIC DNA]</scope>
</reference>
<proteinExistence type="predicted"/>
<organism evidence="2 3">
    <name type="scientific">Caerostris extrusa</name>
    <name type="common">Bark spider</name>
    <name type="synonym">Caerostris bankana</name>
    <dbReference type="NCBI Taxonomy" id="172846"/>
    <lineage>
        <taxon>Eukaryota</taxon>
        <taxon>Metazoa</taxon>
        <taxon>Ecdysozoa</taxon>
        <taxon>Arthropoda</taxon>
        <taxon>Chelicerata</taxon>
        <taxon>Arachnida</taxon>
        <taxon>Araneae</taxon>
        <taxon>Araneomorphae</taxon>
        <taxon>Entelegynae</taxon>
        <taxon>Araneoidea</taxon>
        <taxon>Araneidae</taxon>
        <taxon>Caerostris</taxon>
    </lineage>
</organism>
<name>A0AAV4VY45_CAEEX</name>